<dbReference type="InterPro" id="IPR044149">
    <property type="entry name" value="Nitrilases_CHs"/>
</dbReference>
<feature type="region of interest" description="Disordered" evidence="2">
    <location>
        <begin position="300"/>
        <end position="319"/>
    </location>
</feature>
<dbReference type="RefSeq" id="XP_001228438.1">
    <property type="nucleotide sequence ID" value="XM_001228437.1"/>
</dbReference>
<dbReference type="GeneID" id="4396216"/>
<evidence type="ECO:0000259" key="3">
    <source>
        <dbReference type="PROSITE" id="PS50263"/>
    </source>
</evidence>
<dbReference type="HOGENOM" id="CLU_030130_6_1_1"/>
<dbReference type="InParanoid" id="Q2GNE3"/>
<dbReference type="InterPro" id="IPR003010">
    <property type="entry name" value="C-N_Hydrolase"/>
</dbReference>
<dbReference type="InterPro" id="IPR036526">
    <property type="entry name" value="C-N_Hydrolase_sf"/>
</dbReference>
<proteinExistence type="inferred from homology"/>
<evidence type="ECO:0000256" key="1">
    <source>
        <dbReference type="ARBA" id="ARBA00008129"/>
    </source>
</evidence>
<dbReference type="EMBL" id="CH408035">
    <property type="protein sequence ID" value="EAQ84107.1"/>
    <property type="molecule type" value="Genomic_DNA"/>
</dbReference>
<comment type="similarity">
    <text evidence="1">Belongs to the carbon-nitrogen hydrolase superfamily. Nitrilase family.</text>
</comment>
<dbReference type="PANTHER" id="PTHR46044:SF12">
    <property type="entry name" value="HYDROLASE"/>
    <property type="match status" value="1"/>
</dbReference>
<dbReference type="Gene3D" id="3.60.110.10">
    <property type="entry name" value="Carbon-nitrogen hydrolase"/>
    <property type="match status" value="1"/>
</dbReference>
<gene>
    <name evidence="4" type="ORF">CHGG_10511</name>
</gene>
<feature type="domain" description="CN hydrolase" evidence="3">
    <location>
        <begin position="6"/>
        <end position="402"/>
    </location>
</feature>
<protein>
    <recommendedName>
        <fullName evidence="3">CN hydrolase domain-containing protein</fullName>
    </recommendedName>
</protein>
<dbReference type="OMA" id="GYPKMST"/>
<dbReference type="VEuPathDB" id="FungiDB:CHGG_10511"/>
<dbReference type="PANTHER" id="PTHR46044">
    <property type="entry name" value="NITRILASE"/>
    <property type="match status" value="1"/>
</dbReference>
<dbReference type="PROSITE" id="PS50263">
    <property type="entry name" value="CN_HYDROLASE"/>
    <property type="match status" value="1"/>
</dbReference>
<dbReference type="eggNOG" id="KOG0805">
    <property type="taxonomic scope" value="Eukaryota"/>
</dbReference>
<dbReference type="AlphaFoldDB" id="Q2GNE3"/>
<dbReference type="GO" id="GO:0003824">
    <property type="term" value="F:catalytic activity"/>
    <property type="evidence" value="ECO:0007669"/>
    <property type="project" value="InterPro"/>
</dbReference>
<evidence type="ECO:0000313" key="4">
    <source>
        <dbReference type="EMBL" id="EAQ84107.1"/>
    </source>
</evidence>
<dbReference type="OrthoDB" id="10250282at2759"/>
<feature type="region of interest" description="Disordered" evidence="2">
    <location>
        <begin position="252"/>
        <end position="294"/>
    </location>
</feature>
<dbReference type="Proteomes" id="UP000001056">
    <property type="component" value="Unassembled WGS sequence"/>
</dbReference>
<dbReference type="SUPFAM" id="SSF56317">
    <property type="entry name" value="Carbon-nitrogen hydrolase"/>
    <property type="match status" value="2"/>
</dbReference>
<reference evidence="5" key="1">
    <citation type="journal article" date="2015" name="Genome Announc.">
        <title>Draft genome sequence of the cellulolytic fungus Chaetomium globosum.</title>
        <authorList>
            <person name="Cuomo C.A."/>
            <person name="Untereiner W.A."/>
            <person name="Ma L.-J."/>
            <person name="Grabherr M."/>
            <person name="Birren B.W."/>
        </authorList>
    </citation>
    <scope>NUCLEOTIDE SEQUENCE [LARGE SCALE GENOMIC DNA]</scope>
    <source>
        <strain evidence="5">ATCC 6205 / CBS 148.51 / DSM 1962 / NBRC 6347 / NRRL 1970</strain>
    </source>
</reference>
<keyword evidence="5" id="KW-1185">Reference proteome</keyword>
<dbReference type="STRING" id="306901.Q2GNE3"/>
<organism evidence="4 5">
    <name type="scientific">Chaetomium globosum (strain ATCC 6205 / CBS 148.51 / DSM 1962 / NBRC 6347 / NRRL 1970)</name>
    <name type="common">Soil fungus</name>
    <dbReference type="NCBI Taxonomy" id="306901"/>
    <lineage>
        <taxon>Eukaryota</taxon>
        <taxon>Fungi</taxon>
        <taxon>Dikarya</taxon>
        <taxon>Ascomycota</taxon>
        <taxon>Pezizomycotina</taxon>
        <taxon>Sordariomycetes</taxon>
        <taxon>Sordariomycetidae</taxon>
        <taxon>Sordariales</taxon>
        <taxon>Chaetomiaceae</taxon>
        <taxon>Chaetomium</taxon>
    </lineage>
</organism>
<feature type="region of interest" description="Disordered" evidence="2">
    <location>
        <begin position="330"/>
        <end position="374"/>
    </location>
</feature>
<evidence type="ECO:0000256" key="2">
    <source>
        <dbReference type="SAM" id="MobiDB-lite"/>
    </source>
</evidence>
<name>Q2GNE3_CHAGB</name>
<accession>Q2GNE3</accession>
<sequence>MTAGTVRLGTASPGTRPTTAETLTQLEHITRRAASKKIDILLLPEAYIGGYPRGTHFGCVIGARSEEGRNEYLRYFQSAVDLGDTVGDGAGAGAAWVNRELPSDSVPGLDGGEDASNISNKRGDGTREELERIARETKVFIVTGLIEKTGGSMYCSVVYTGTERLVWAQGSPATLRAVSTIIRGVRINLAAAICWENYMPLVRQALYAQNINLYLAPTADGRDSWLSFLRTAAIEGRCFVLSSNMCVRNTPTPNGHAAISSKSQQSDGTGGASQGDASPPARAGTHHRRSSCVTEEGFEIALPSPPAPPTSSHPRARRQSVLDDDGNEIVLHASDDSPKPITTTTTTTTTSPAAPLTKPAHPSPTPTFTSRGGSSIVSPFGEVLAGPQWEDDAGLIYADVDFADCIRGRLDLDTAGSYSRNDSFKFSVQGLDLAPLPYS</sequence>
<feature type="region of interest" description="Disordered" evidence="2">
    <location>
        <begin position="105"/>
        <end position="128"/>
    </location>
</feature>
<evidence type="ECO:0000313" key="5">
    <source>
        <dbReference type="Proteomes" id="UP000001056"/>
    </source>
</evidence>
<dbReference type="Pfam" id="PF00795">
    <property type="entry name" value="CN_hydrolase"/>
    <property type="match status" value="1"/>
</dbReference>